<comment type="caution">
    <text evidence="2">The sequence shown here is derived from an EMBL/GenBank/DDBJ whole genome shotgun (WGS) entry which is preliminary data.</text>
</comment>
<protein>
    <submittedName>
        <fullName evidence="2">Uncharacterized protein</fullName>
    </submittedName>
</protein>
<dbReference type="EMBL" id="JANKHO010000861">
    <property type="protein sequence ID" value="KAJ3505623.1"/>
    <property type="molecule type" value="Genomic_DNA"/>
</dbReference>
<accession>A0A9W8JXF1</accession>
<dbReference type="AlphaFoldDB" id="A0A9W8JXF1"/>
<sequence length="285" mass="32313">MKENMRNWVTKFLVVEQMASKQQGAISTVIKELQKRYPDVFNVDEHEKIALVRSWISVLHQRRRSVHQRRNNNISKGLAQGDRIILDLTMSDSEPSSESDDDVTVVVPVDRDSRSAPTISARRCDGQAPIHVTTTTPLKGDTPSFLLGRPLKSSSTPQVQAQNNPRRAETELTFKAPQPSFISEIRTARPVTGREAEVLKSNGLYQFLSGCTPSMARLHPLFVAYGCIDEEYLYAASTWPADQIYDFLKDVGEQSKENNRMTEMDIRILRTRLRGYFADVRQEGV</sequence>
<keyword evidence="3" id="KW-1185">Reference proteome</keyword>
<dbReference type="OrthoDB" id="3065507at2759"/>
<name>A0A9W8JXF1_9AGAR</name>
<organism evidence="2 3">
    <name type="scientific">Agrocybe chaxingu</name>
    <dbReference type="NCBI Taxonomy" id="84603"/>
    <lineage>
        <taxon>Eukaryota</taxon>
        <taxon>Fungi</taxon>
        <taxon>Dikarya</taxon>
        <taxon>Basidiomycota</taxon>
        <taxon>Agaricomycotina</taxon>
        <taxon>Agaricomycetes</taxon>
        <taxon>Agaricomycetidae</taxon>
        <taxon>Agaricales</taxon>
        <taxon>Agaricineae</taxon>
        <taxon>Strophariaceae</taxon>
        <taxon>Agrocybe</taxon>
    </lineage>
</organism>
<feature type="region of interest" description="Disordered" evidence="1">
    <location>
        <begin position="150"/>
        <end position="169"/>
    </location>
</feature>
<feature type="compositionally biased region" description="Polar residues" evidence="1">
    <location>
        <begin position="152"/>
        <end position="165"/>
    </location>
</feature>
<evidence type="ECO:0000256" key="1">
    <source>
        <dbReference type="SAM" id="MobiDB-lite"/>
    </source>
</evidence>
<proteinExistence type="predicted"/>
<gene>
    <name evidence="2" type="ORF">NLJ89_g7320</name>
</gene>
<evidence type="ECO:0000313" key="2">
    <source>
        <dbReference type="EMBL" id="KAJ3505623.1"/>
    </source>
</evidence>
<reference evidence="2" key="1">
    <citation type="submission" date="2022-07" db="EMBL/GenBank/DDBJ databases">
        <title>Genome Sequence of Agrocybe chaxingu.</title>
        <authorList>
            <person name="Buettner E."/>
        </authorList>
    </citation>
    <scope>NUCLEOTIDE SEQUENCE</scope>
    <source>
        <strain evidence="2">MP-N11</strain>
    </source>
</reference>
<evidence type="ECO:0000313" key="3">
    <source>
        <dbReference type="Proteomes" id="UP001148786"/>
    </source>
</evidence>
<dbReference type="Proteomes" id="UP001148786">
    <property type="component" value="Unassembled WGS sequence"/>
</dbReference>